<dbReference type="GO" id="GO:0051301">
    <property type="term" value="P:cell division"/>
    <property type="evidence" value="ECO:0007669"/>
    <property type="project" value="UniProtKB-KW"/>
</dbReference>
<evidence type="ECO:0000256" key="2">
    <source>
        <dbReference type="ARBA" id="ARBA00022618"/>
    </source>
</evidence>
<gene>
    <name evidence="10" type="primary">murG</name>
    <name evidence="13" type="ORF">SAMN06264868_101192</name>
</gene>
<keyword evidence="1 10" id="KW-1003">Cell membrane</keyword>
<evidence type="ECO:0000259" key="12">
    <source>
        <dbReference type="Pfam" id="PF04101"/>
    </source>
</evidence>
<evidence type="ECO:0000256" key="8">
    <source>
        <dbReference type="ARBA" id="ARBA00023306"/>
    </source>
</evidence>
<evidence type="ECO:0000256" key="7">
    <source>
        <dbReference type="ARBA" id="ARBA00023136"/>
    </source>
</evidence>
<dbReference type="GO" id="GO:0005975">
    <property type="term" value="P:carbohydrate metabolic process"/>
    <property type="evidence" value="ECO:0007669"/>
    <property type="project" value="InterPro"/>
</dbReference>
<evidence type="ECO:0000313" key="13">
    <source>
        <dbReference type="EMBL" id="SMP01080.1"/>
    </source>
</evidence>
<comment type="pathway">
    <text evidence="10">Cell wall biogenesis; peptidoglycan biosynthesis.</text>
</comment>
<evidence type="ECO:0000256" key="10">
    <source>
        <dbReference type="HAMAP-Rule" id="MF_00033"/>
    </source>
</evidence>
<proteinExistence type="inferred from homology"/>
<comment type="function">
    <text evidence="10">Cell wall formation. Catalyzes the transfer of a GlcNAc subunit on undecaprenyl-pyrophosphoryl-MurNAc-pentapeptide (lipid intermediate I) to form undecaprenyl-pyrophosphoryl-MurNAc-(pentapeptide)GlcNAc (lipid intermediate II).</text>
</comment>
<keyword evidence="9 10" id="KW-0961">Cell wall biogenesis/degradation</keyword>
<dbReference type="InterPro" id="IPR007235">
    <property type="entry name" value="Glyco_trans_28_C"/>
</dbReference>
<dbReference type="GO" id="GO:0071555">
    <property type="term" value="P:cell wall organization"/>
    <property type="evidence" value="ECO:0007669"/>
    <property type="project" value="UniProtKB-KW"/>
</dbReference>
<feature type="domain" description="Glycosyl transferase family 28 C-terminal" evidence="12">
    <location>
        <begin position="189"/>
        <end position="320"/>
    </location>
</feature>
<comment type="catalytic activity">
    <reaction evidence="10">
        <text>di-trans,octa-cis-undecaprenyl diphospho-N-acetyl-alpha-D-muramoyl-L-alanyl-D-glutamyl-meso-2,6-diaminopimeloyl-D-alanyl-D-alanine + UDP-N-acetyl-alpha-D-glucosamine = di-trans,octa-cis-undecaprenyl diphospho-[N-acetyl-alpha-D-glucosaminyl-(1-&gt;4)]-N-acetyl-alpha-D-muramoyl-L-alanyl-D-glutamyl-meso-2,6-diaminopimeloyl-D-alanyl-D-alanine + UDP + H(+)</text>
        <dbReference type="Rhea" id="RHEA:31227"/>
        <dbReference type="ChEBI" id="CHEBI:15378"/>
        <dbReference type="ChEBI" id="CHEBI:57705"/>
        <dbReference type="ChEBI" id="CHEBI:58223"/>
        <dbReference type="ChEBI" id="CHEBI:61387"/>
        <dbReference type="ChEBI" id="CHEBI:61388"/>
        <dbReference type="EC" id="2.4.1.227"/>
    </reaction>
</comment>
<keyword evidence="8 10" id="KW-0131">Cell cycle</keyword>
<name>A0AA45WIW0_9AQUI</name>
<comment type="caution">
    <text evidence="10">Lacks conserved residue(s) required for the propagation of feature annotation.</text>
</comment>
<dbReference type="HAMAP" id="MF_00033">
    <property type="entry name" value="MurG"/>
    <property type="match status" value="1"/>
</dbReference>
<dbReference type="PANTHER" id="PTHR21015:SF22">
    <property type="entry name" value="GLYCOSYLTRANSFERASE"/>
    <property type="match status" value="1"/>
</dbReference>
<evidence type="ECO:0000256" key="1">
    <source>
        <dbReference type="ARBA" id="ARBA00022475"/>
    </source>
</evidence>
<comment type="similarity">
    <text evidence="10">Belongs to the glycosyltransferase 28 family. MurG subfamily.</text>
</comment>
<feature type="binding site" evidence="10">
    <location>
        <position position="163"/>
    </location>
    <ligand>
        <name>UDP-N-acetyl-alpha-D-glucosamine</name>
        <dbReference type="ChEBI" id="CHEBI:57705"/>
    </ligand>
</feature>
<dbReference type="Gene3D" id="3.40.50.2000">
    <property type="entry name" value="Glycogen Phosphorylase B"/>
    <property type="match status" value="2"/>
</dbReference>
<sequence>MANKTVFISGGGTGGHFYPALAVAQQFHKNGYKVVFIGTKNGIEKEKDFPYGEKILLDTKGVRGKSFINAVKGIFSLLKATYFIIRLIKKEKPDYSISFGGYVSLPLGIASFLTKTPLYIHEQNSIPSYTNIILSKFSKKIFITFEITKKYFKNAIHCGLPLREKIKQQINLSKEEARKIIGINKDEKVIFVIGGSQGAKKLISITTELAKQLKDFKFILITGKHNIEEKPENLIDIKYTEDVGLYLRACDLVISRAGASTVNEIMASGRYAIYIPFPYAVSDHQYYNVKWLKELNLAEILREEEIDIQKLKNTVEKSININVEKELKSLVKLDTAEFIFNEITKSGNIKK</sequence>
<dbReference type="PANTHER" id="PTHR21015">
    <property type="entry name" value="UDP-N-ACETYLGLUCOSAMINE--N-ACETYLMURAMYL-(PENTAPEPTIDE) PYROPHOSPHORYL-UNDECAPRENOL N-ACETYLGLUCOSAMINE TRANSFERASE 1"/>
    <property type="match status" value="1"/>
</dbReference>
<dbReference type="SUPFAM" id="SSF53756">
    <property type="entry name" value="UDP-Glycosyltransferase/glycogen phosphorylase"/>
    <property type="match status" value="1"/>
</dbReference>
<evidence type="ECO:0000256" key="6">
    <source>
        <dbReference type="ARBA" id="ARBA00022984"/>
    </source>
</evidence>
<dbReference type="CDD" id="cd03785">
    <property type="entry name" value="GT28_MurG"/>
    <property type="match status" value="1"/>
</dbReference>
<reference evidence="13" key="1">
    <citation type="submission" date="2017-05" db="EMBL/GenBank/DDBJ databases">
        <authorList>
            <person name="Varghese N."/>
            <person name="Submissions S."/>
        </authorList>
    </citation>
    <scope>NUCLEOTIDE SEQUENCE</scope>
    <source>
        <strain evidence="13">DSM 18763</strain>
    </source>
</reference>
<keyword evidence="2 10" id="KW-0132">Cell division</keyword>
<comment type="caution">
    <text evidence="13">The sequence shown here is derived from an EMBL/GenBank/DDBJ whole genome shotgun (WGS) entry which is preliminary data.</text>
</comment>
<dbReference type="AlphaFoldDB" id="A0AA45WIW0"/>
<feature type="binding site" evidence="10">
    <location>
        <position position="285"/>
    </location>
    <ligand>
        <name>UDP-N-acetyl-alpha-D-glucosamine</name>
        <dbReference type="ChEBI" id="CHEBI:57705"/>
    </ligand>
</feature>
<evidence type="ECO:0000256" key="5">
    <source>
        <dbReference type="ARBA" id="ARBA00022960"/>
    </source>
</evidence>
<keyword evidence="3 10" id="KW-0328">Glycosyltransferase</keyword>
<dbReference type="GO" id="GO:0008360">
    <property type="term" value="P:regulation of cell shape"/>
    <property type="evidence" value="ECO:0007669"/>
    <property type="project" value="UniProtKB-KW"/>
</dbReference>
<feature type="binding site" evidence="10">
    <location>
        <position position="124"/>
    </location>
    <ligand>
        <name>UDP-N-acetyl-alpha-D-glucosamine</name>
        <dbReference type="ChEBI" id="CHEBI:57705"/>
    </ligand>
</feature>
<accession>A0AA45WIW0</accession>
<dbReference type="Proteomes" id="UP001157947">
    <property type="component" value="Unassembled WGS sequence"/>
</dbReference>
<keyword evidence="5 10" id="KW-0133">Cell shape</keyword>
<dbReference type="GO" id="GO:0005886">
    <property type="term" value="C:plasma membrane"/>
    <property type="evidence" value="ECO:0007669"/>
    <property type="project" value="UniProtKB-SubCell"/>
</dbReference>
<dbReference type="EMBL" id="FXTX01000001">
    <property type="protein sequence ID" value="SMP01080.1"/>
    <property type="molecule type" value="Genomic_DNA"/>
</dbReference>
<dbReference type="RefSeq" id="WP_265134946.1">
    <property type="nucleotide sequence ID" value="NZ_FXTX01000001.1"/>
</dbReference>
<dbReference type="InterPro" id="IPR006009">
    <property type="entry name" value="GlcNAc_MurG"/>
</dbReference>
<keyword evidence="6 10" id="KW-0573">Peptidoglycan synthesis</keyword>
<keyword evidence="7 10" id="KW-0472">Membrane</keyword>
<evidence type="ECO:0000259" key="11">
    <source>
        <dbReference type="Pfam" id="PF03033"/>
    </source>
</evidence>
<keyword evidence="14" id="KW-1185">Reference proteome</keyword>
<keyword evidence="4 10" id="KW-0808">Transferase</keyword>
<organism evidence="13 14">
    <name type="scientific">Venenivibrio stagnispumantis</name>
    <dbReference type="NCBI Taxonomy" id="407998"/>
    <lineage>
        <taxon>Bacteria</taxon>
        <taxon>Pseudomonadati</taxon>
        <taxon>Aquificota</taxon>
        <taxon>Aquificia</taxon>
        <taxon>Aquificales</taxon>
        <taxon>Hydrogenothermaceae</taxon>
        <taxon>Venenivibrio</taxon>
    </lineage>
</organism>
<dbReference type="InterPro" id="IPR004276">
    <property type="entry name" value="GlycoTrans_28_N"/>
</dbReference>
<protein>
    <recommendedName>
        <fullName evidence="10">UDP-N-acetylglucosamine--N-acetylmuramyl-(pentapeptide) pyrophosphoryl-undecaprenol N-acetylglucosamine transferase</fullName>
        <ecNumber evidence="10">2.4.1.227</ecNumber>
    </recommendedName>
    <alternativeName>
        <fullName evidence="10">Undecaprenyl-PP-MurNAc-pentapeptide-UDPGlcNAc GlcNAc transferase</fullName>
    </alternativeName>
</protein>
<evidence type="ECO:0000256" key="4">
    <source>
        <dbReference type="ARBA" id="ARBA00022679"/>
    </source>
</evidence>
<feature type="domain" description="Glycosyltransferase family 28 N-terminal" evidence="11">
    <location>
        <begin position="6"/>
        <end position="143"/>
    </location>
</feature>
<evidence type="ECO:0000313" key="14">
    <source>
        <dbReference type="Proteomes" id="UP001157947"/>
    </source>
</evidence>
<feature type="binding site" evidence="10">
    <location>
        <position position="196"/>
    </location>
    <ligand>
        <name>UDP-N-acetyl-alpha-D-glucosamine</name>
        <dbReference type="ChEBI" id="CHEBI:57705"/>
    </ligand>
</feature>
<dbReference type="Pfam" id="PF03033">
    <property type="entry name" value="Glyco_transf_28"/>
    <property type="match status" value="1"/>
</dbReference>
<dbReference type="GO" id="GO:0050511">
    <property type="term" value="F:undecaprenyldiphospho-muramoylpentapeptide beta-N-acetylglucosaminyltransferase activity"/>
    <property type="evidence" value="ECO:0007669"/>
    <property type="project" value="UniProtKB-UniRule"/>
</dbReference>
<feature type="binding site" evidence="10">
    <location>
        <begin position="13"/>
        <end position="15"/>
    </location>
    <ligand>
        <name>UDP-N-acetyl-alpha-D-glucosamine</name>
        <dbReference type="ChEBI" id="CHEBI:57705"/>
    </ligand>
</feature>
<dbReference type="NCBIfam" id="TIGR01133">
    <property type="entry name" value="murG"/>
    <property type="match status" value="1"/>
</dbReference>
<evidence type="ECO:0000256" key="9">
    <source>
        <dbReference type="ARBA" id="ARBA00023316"/>
    </source>
</evidence>
<evidence type="ECO:0000256" key="3">
    <source>
        <dbReference type="ARBA" id="ARBA00022676"/>
    </source>
</evidence>
<dbReference type="GO" id="GO:0009252">
    <property type="term" value="P:peptidoglycan biosynthetic process"/>
    <property type="evidence" value="ECO:0007669"/>
    <property type="project" value="UniProtKB-UniRule"/>
</dbReference>
<dbReference type="Pfam" id="PF04101">
    <property type="entry name" value="Glyco_tran_28_C"/>
    <property type="match status" value="1"/>
</dbReference>
<dbReference type="EC" id="2.4.1.227" evidence="10"/>
<comment type="subcellular location">
    <subcellularLocation>
        <location evidence="10">Cell membrane</location>
        <topology evidence="10">Peripheral membrane protein</topology>
        <orientation evidence="10">Cytoplasmic side</orientation>
    </subcellularLocation>
</comment>